<gene>
    <name evidence="9" type="ORF">C882_4033</name>
</gene>
<comment type="caution">
    <text evidence="9">The sequence shown here is derived from an EMBL/GenBank/DDBJ whole genome shotgun (WGS) entry which is preliminary data.</text>
</comment>
<feature type="transmembrane region" description="Helical" evidence="7">
    <location>
        <begin position="293"/>
        <end position="315"/>
    </location>
</feature>
<dbReference type="PATRIC" id="fig|1238182.3.peg.1695"/>
<evidence type="ECO:0000256" key="6">
    <source>
        <dbReference type="SAM" id="MobiDB-lite"/>
    </source>
</evidence>
<evidence type="ECO:0000256" key="1">
    <source>
        <dbReference type="ARBA" id="ARBA00004651"/>
    </source>
</evidence>
<evidence type="ECO:0000256" key="5">
    <source>
        <dbReference type="ARBA" id="ARBA00023136"/>
    </source>
</evidence>
<protein>
    <submittedName>
        <fullName evidence="9">Type II/IV secretion system protein TadC</fullName>
    </submittedName>
</protein>
<dbReference type="AlphaFoldDB" id="K9HQM0"/>
<dbReference type="GO" id="GO:0005886">
    <property type="term" value="C:plasma membrane"/>
    <property type="evidence" value="ECO:0007669"/>
    <property type="project" value="UniProtKB-SubCell"/>
</dbReference>
<organism evidence="9 10">
    <name type="scientific">Caenispirillum salinarum AK4</name>
    <dbReference type="NCBI Taxonomy" id="1238182"/>
    <lineage>
        <taxon>Bacteria</taxon>
        <taxon>Pseudomonadati</taxon>
        <taxon>Pseudomonadota</taxon>
        <taxon>Alphaproteobacteria</taxon>
        <taxon>Rhodospirillales</taxon>
        <taxon>Novispirillaceae</taxon>
        <taxon>Caenispirillum</taxon>
    </lineage>
</organism>
<evidence type="ECO:0000256" key="2">
    <source>
        <dbReference type="ARBA" id="ARBA00022475"/>
    </source>
</evidence>
<evidence type="ECO:0000256" key="3">
    <source>
        <dbReference type="ARBA" id="ARBA00022692"/>
    </source>
</evidence>
<dbReference type="PANTHER" id="PTHR35007">
    <property type="entry name" value="INTEGRAL MEMBRANE PROTEIN-RELATED"/>
    <property type="match status" value="1"/>
</dbReference>
<feature type="domain" description="Type II secretion system protein GspF" evidence="8">
    <location>
        <begin position="182"/>
        <end position="310"/>
    </location>
</feature>
<dbReference type="Proteomes" id="UP000009881">
    <property type="component" value="Unassembled WGS sequence"/>
</dbReference>
<dbReference type="RefSeq" id="WP_009540141.1">
    <property type="nucleotide sequence ID" value="NZ_ANHY01000007.1"/>
</dbReference>
<feature type="transmembrane region" description="Helical" evidence="7">
    <location>
        <begin position="12"/>
        <end position="33"/>
    </location>
</feature>
<dbReference type="PANTHER" id="PTHR35007:SF2">
    <property type="entry name" value="PILUS ASSEMBLE PROTEIN"/>
    <property type="match status" value="1"/>
</dbReference>
<feature type="transmembrane region" description="Helical" evidence="7">
    <location>
        <begin position="111"/>
        <end position="135"/>
    </location>
</feature>
<feature type="region of interest" description="Disordered" evidence="6">
    <location>
        <begin position="47"/>
        <end position="69"/>
    </location>
</feature>
<evidence type="ECO:0000256" key="4">
    <source>
        <dbReference type="ARBA" id="ARBA00022989"/>
    </source>
</evidence>
<evidence type="ECO:0000313" key="9">
    <source>
        <dbReference type="EMBL" id="EKV30696.1"/>
    </source>
</evidence>
<dbReference type="eggNOG" id="COG2064">
    <property type="taxonomic scope" value="Bacteria"/>
</dbReference>
<evidence type="ECO:0000259" key="8">
    <source>
        <dbReference type="Pfam" id="PF00482"/>
    </source>
</evidence>
<dbReference type="STRING" id="1238182.C882_4033"/>
<dbReference type="OrthoDB" id="9810662at2"/>
<evidence type="ECO:0000313" key="10">
    <source>
        <dbReference type="Proteomes" id="UP000009881"/>
    </source>
</evidence>
<keyword evidence="2" id="KW-1003">Cell membrane</keyword>
<proteinExistence type="predicted"/>
<dbReference type="InterPro" id="IPR018076">
    <property type="entry name" value="T2SS_GspF_dom"/>
</dbReference>
<keyword evidence="5 7" id="KW-0472">Membrane</keyword>
<sequence length="321" mass="35445">MELLKTIDMQAWITALTFVGAAATLLALLLPLLRRDERSRRLKALKQRREQLRQETQRQLERRKAEARGPKKHVTLMRKVLDRLRLGHLVSSRSLQQRLSAAGYRQPQAPVVYVFVQVVAPFVFAGVALLLIGLAREAPSTGMQILIVSGLTAAGLLLPWILLKNAADKRRAEITLYFPDALDLLVICTEAGLSVDAAFARVTEELAETSPVLAQELSITAAEQAFLGDRRKAYMNLAERTGVPAARALATSLAQAEKYGTPVSQALKVLSQENREERLSRAERKAAALPAQLTVPMIIFFLPVLLVVIIGPAIIQVFKTF</sequence>
<keyword evidence="4 7" id="KW-1133">Transmembrane helix</keyword>
<feature type="transmembrane region" description="Helical" evidence="7">
    <location>
        <begin position="141"/>
        <end position="163"/>
    </location>
</feature>
<keyword evidence="3 7" id="KW-0812">Transmembrane</keyword>
<reference evidence="9 10" key="1">
    <citation type="journal article" date="2013" name="Genome Announc.">
        <title>Draft Genome Sequence of an Alphaproteobacterium, Caenispirillum salinarum AK4(T), Isolated from a Solar Saltern.</title>
        <authorList>
            <person name="Khatri I."/>
            <person name="Singh A."/>
            <person name="Korpole S."/>
            <person name="Pinnaka A.K."/>
            <person name="Subramanian S."/>
        </authorList>
    </citation>
    <scope>NUCLEOTIDE SEQUENCE [LARGE SCALE GENOMIC DNA]</scope>
    <source>
        <strain evidence="9 10">AK4</strain>
    </source>
</reference>
<keyword evidence="10" id="KW-1185">Reference proteome</keyword>
<name>K9HQM0_9PROT</name>
<comment type="subcellular location">
    <subcellularLocation>
        <location evidence="1">Cell membrane</location>
        <topology evidence="1">Multi-pass membrane protein</topology>
    </subcellularLocation>
</comment>
<dbReference type="Pfam" id="PF00482">
    <property type="entry name" value="T2SSF"/>
    <property type="match status" value="1"/>
</dbReference>
<accession>K9HQM0</accession>
<evidence type="ECO:0000256" key="7">
    <source>
        <dbReference type="SAM" id="Phobius"/>
    </source>
</evidence>
<dbReference type="EMBL" id="ANHY01000007">
    <property type="protein sequence ID" value="EKV30696.1"/>
    <property type="molecule type" value="Genomic_DNA"/>
</dbReference>